<evidence type="ECO:0000313" key="4">
    <source>
        <dbReference type="EMBL" id="MFD1465750.1"/>
    </source>
</evidence>
<proteinExistence type="predicted"/>
<name>A0ABW4DR91_9LACO</name>
<dbReference type="InterPro" id="IPR002495">
    <property type="entry name" value="Glyco_trans_8"/>
</dbReference>
<dbReference type="PANTHER" id="PTHR13778:SF47">
    <property type="entry name" value="LIPOPOLYSACCHARIDE 1,3-GALACTOSYLTRANSFERASE"/>
    <property type="match status" value="1"/>
</dbReference>
<protein>
    <submittedName>
        <fullName evidence="4">Glycosyltransferase family 8 protein</fullName>
    </submittedName>
</protein>
<dbReference type="Pfam" id="PF01501">
    <property type="entry name" value="Glyco_transf_8"/>
    <property type="match status" value="1"/>
</dbReference>
<reference evidence="5" key="1">
    <citation type="journal article" date="2019" name="Int. J. Syst. Evol. Microbiol.">
        <title>The Global Catalogue of Microorganisms (GCM) 10K type strain sequencing project: providing services to taxonomists for standard genome sequencing and annotation.</title>
        <authorList>
            <consortium name="The Broad Institute Genomics Platform"/>
            <consortium name="The Broad Institute Genome Sequencing Center for Infectious Disease"/>
            <person name="Wu L."/>
            <person name="Ma J."/>
        </authorList>
    </citation>
    <scope>NUCLEOTIDE SEQUENCE [LARGE SCALE GENOMIC DNA]</scope>
    <source>
        <strain evidence="5">CCM 8951</strain>
    </source>
</reference>
<evidence type="ECO:0000313" key="5">
    <source>
        <dbReference type="Proteomes" id="UP001597244"/>
    </source>
</evidence>
<dbReference type="InterPro" id="IPR029044">
    <property type="entry name" value="Nucleotide-diphossugar_trans"/>
</dbReference>
<keyword evidence="5" id="KW-1185">Reference proteome</keyword>
<keyword evidence="1" id="KW-0328">Glycosyltransferase</keyword>
<accession>A0ABW4DR91</accession>
<dbReference type="SUPFAM" id="SSF53448">
    <property type="entry name" value="Nucleotide-diphospho-sugar transferases"/>
    <property type="match status" value="1"/>
</dbReference>
<sequence>MDQQTIPVFFAVDDHYAPYIAVALSSLIDNTTSTNHYQLIVLYHELSNDNQEKLRTVVVGQPHISLKFVPLTDAQLQQITDRNNKLRCDYFTFTIYFRLFIAAMFPEYDKAIYLDSDTVVLADIADLYQIDLGNNLIGAVPDPFIAANQKTAIYAREAVGVAANKYVNSGVLLMNLKAMRAEHFAERFLDLLNKYHFASLAPDQDYINAISQQRIAYLDPAWNIQMNAESDTPKLVHYNLFAKPWHYDNVANQQFFWHYAATTPFYDQILAIKAHYSDQDVQQDQTKFEQLMSMAQQTVKDAVTFKSVRDQGETVYL</sequence>
<evidence type="ECO:0000256" key="2">
    <source>
        <dbReference type="ARBA" id="ARBA00022679"/>
    </source>
</evidence>
<organism evidence="4 5">
    <name type="scientific">Lapidilactobacillus mulanensis</name>
    <dbReference type="NCBI Taxonomy" id="2485999"/>
    <lineage>
        <taxon>Bacteria</taxon>
        <taxon>Bacillati</taxon>
        <taxon>Bacillota</taxon>
        <taxon>Bacilli</taxon>
        <taxon>Lactobacillales</taxon>
        <taxon>Lactobacillaceae</taxon>
        <taxon>Lapidilactobacillus</taxon>
    </lineage>
</organism>
<dbReference type="Proteomes" id="UP001597244">
    <property type="component" value="Unassembled WGS sequence"/>
</dbReference>
<dbReference type="Gene3D" id="3.90.550.10">
    <property type="entry name" value="Spore Coat Polysaccharide Biosynthesis Protein SpsA, Chain A"/>
    <property type="match status" value="1"/>
</dbReference>
<dbReference type="EMBL" id="JBHTOF010000080">
    <property type="protein sequence ID" value="MFD1465750.1"/>
    <property type="molecule type" value="Genomic_DNA"/>
</dbReference>
<comment type="caution">
    <text evidence="4">The sequence shown here is derived from an EMBL/GenBank/DDBJ whole genome shotgun (WGS) entry which is preliminary data.</text>
</comment>
<keyword evidence="3" id="KW-0479">Metal-binding</keyword>
<evidence type="ECO:0000256" key="1">
    <source>
        <dbReference type="ARBA" id="ARBA00022676"/>
    </source>
</evidence>
<dbReference type="CDD" id="cd04194">
    <property type="entry name" value="GT8_A4GalT_like"/>
    <property type="match status" value="1"/>
</dbReference>
<dbReference type="InterPro" id="IPR050748">
    <property type="entry name" value="Glycosyltrans_8_dom-fam"/>
</dbReference>
<dbReference type="RefSeq" id="WP_125578724.1">
    <property type="nucleotide sequence ID" value="NZ_JBHTOF010000080.1"/>
</dbReference>
<gene>
    <name evidence="4" type="ORF">ACFQ4L_06715</name>
</gene>
<keyword evidence="2" id="KW-0808">Transferase</keyword>
<dbReference type="PANTHER" id="PTHR13778">
    <property type="entry name" value="GLYCOSYLTRANSFERASE 8 DOMAIN-CONTAINING PROTEIN"/>
    <property type="match status" value="1"/>
</dbReference>
<evidence type="ECO:0000256" key="3">
    <source>
        <dbReference type="ARBA" id="ARBA00022723"/>
    </source>
</evidence>